<accession>A0A8T9SZE3</accession>
<dbReference type="RefSeq" id="WP_245096834.1">
    <property type="nucleotide sequence ID" value="NZ_CP095053.1"/>
</dbReference>
<organism evidence="1 2">
    <name type="scientific">Hymenobacter aerilatus</name>
    <dbReference type="NCBI Taxonomy" id="2932251"/>
    <lineage>
        <taxon>Bacteria</taxon>
        <taxon>Pseudomonadati</taxon>
        <taxon>Bacteroidota</taxon>
        <taxon>Cytophagia</taxon>
        <taxon>Cytophagales</taxon>
        <taxon>Hymenobacteraceae</taxon>
        <taxon>Hymenobacter</taxon>
    </lineage>
</organism>
<sequence>MPFTPSTDTAEIIEKEAIPSLHFPTEDVLTDPLDQQRRRHDAERATALGNNYQGKVDIYFRTSDYITRRVHTSIWASHDNSLTLKAGVSLPLQAVLGFDFY</sequence>
<proteinExistence type="predicted"/>
<name>A0A8T9SZE3_9BACT</name>
<protein>
    <submittedName>
        <fullName evidence="1">Uncharacterized protein</fullName>
    </submittedName>
</protein>
<reference evidence="1 2" key="1">
    <citation type="submission" date="2022-04" db="EMBL/GenBank/DDBJ databases">
        <title>Hymenobacter sp. isolated from the air.</title>
        <authorList>
            <person name="Won M."/>
            <person name="Lee C.-M."/>
            <person name="Woen H.-Y."/>
            <person name="Kwon S.-W."/>
        </authorList>
    </citation>
    <scope>NUCLEOTIDE SEQUENCE [LARGE SCALE GENOMIC DNA]</scope>
    <source>
        <strain evidence="2">5413 J-13</strain>
    </source>
</reference>
<dbReference type="KEGG" id="haei:MUN82_09075"/>
<dbReference type="EMBL" id="CP095053">
    <property type="protein sequence ID" value="UOR07235.1"/>
    <property type="molecule type" value="Genomic_DNA"/>
</dbReference>
<keyword evidence="2" id="KW-1185">Reference proteome</keyword>
<evidence type="ECO:0000313" key="2">
    <source>
        <dbReference type="Proteomes" id="UP000829925"/>
    </source>
</evidence>
<evidence type="ECO:0000313" key="1">
    <source>
        <dbReference type="EMBL" id="UOR07235.1"/>
    </source>
</evidence>
<dbReference type="Proteomes" id="UP000829925">
    <property type="component" value="Chromosome"/>
</dbReference>
<dbReference type="AlphaFoldDB" id="A0A8T9SZE3"/>
<gene>
    <name evidence="1" type="ORF">MUN82_09075</name>
</gene>